<keyword evidence="6" id="KW-0997">Cell inner membrane</keyword>
<dbReference type="Pfam" id="PF07963">
    <property type="entry name" value="N_methyl"/>
    <property type="match status" value="1"/>
</dbReference>
<dbReference type="RefSeq" id="WP_376920760.1">
    <property type="nucleotide sequence ID" value="NZ_JBHRSW010000029.1"/>
</dbReference>
<dbReference type="InterPro" id="IPR010055">
    <property type="entry name" value="T2SS_protein-GspJ"/>
</dbReference>
<dbReference type="EMBL" id="JBHRSW010000029">
    <property type="protein sequence ID" value="MFC3122634.1"/>
    <property type="molecule type" value="Genomic_DNA"/>
</dbReference>
<evidence type="ECO:0000256" key="3">
    <source>
        <dbReference type="ARBA" id="ARBA00021539"/>
    </source>
</evidence>
<evidence type="ECO:0000313" key="12">
    <source>
        <dbReference type="Proteomes" id="UP001595478"/>
    </source>
</evidence>
<comment type="similarity">
    <text evidence="2">Belongs to the GSP J family.</text>
</comment>
<comment type="caution">
    <text evidence="11">The sequence shown here is derived from an EMBL/GenBank/DDBJ whole genome shotgun (WGS) entry which is preliminary data.</text>
</comment>
<feature type="transmembrane region" description="Helical" evidence="10">
    <location>
        <begin position="20"/>
        <end position="40"/>
    </location>
</feature>
<name>A0ABV7FTE3_9ALTE</name>
<keyword evidence="5" id="KW-0488">Methylation</keyword>
<dbReference type="InterPro" id="IPR051621">
    <property type="entry name" value="T2SS_protein_J"/>
</dbReference>
<evidence type="ECO:0000256" key="8">
    <source>
        <dbReference type="ARBA" id="ARBA00022989"/>
    </source>
</evidence>
<keyword evidence="9 10" id="KW-0472">Membrane</keyword>
<keyword evidence="7 10" id="KW-0812">Transmembrane</keyword>
<dbReference type="NCBIfam" id="TIGR02532">
    <property type="entry name" value="IV_pilin_GFxxxE"/>
    <property type="match status" value="1"/>
</dbReference>
<evidence type="ECO:0000256" key="4">
    <source>
        <dbReference type="ARBA" id="ARBA00022475"/>
    </source>
</evidence>
<comment type="subcellular location">
    <subcellularLocation>
        <location evidence="1">Cell inner membrane</location>
        <topology evidence="1">Single-pass membrane protein</topology>
    </subcellularLocation>
</comment>
<dbReference type="Gene3D" id="2.10.70.20">
    <property type="entry name" value="gspk-gspi-gspj complex like domains"/>
    <property type="match status" value="1"/>
</dbReference>
<reference evidence="12" key="1">
    <citation type="journal article" date="2019" name="Int. J. Syst. Evol. Microbiol.">
        <title>The Global Catalogue of Microorganisms (GCM) 10K type strain sequencing project: providing services to taxonomists for standard genome sequencing and annotation.</title>
        <authorList>
            <consortium name="The Broad Institute Genomics Platform"/>
            <consortium name="The Broad Institute Genome Sequencing Center for Infectious Disease"/>
            <person name="Wu L."/>
            <person name="Ma J."/>
        </authorList>
    </citation>
    <scope>NUCLEOTIDE SEQUENCE [LARGE SCALE GENOMIC DNA]</scope>
    <source>
        <strain evidence="12">KCTC 52473</strain>
    </source>
</reference>
<evidence type="ECO:0000256" key="6">
    <source>
        <dbReference type="ARBA" id="ARBA00022519"/>
    </source>
</evidence>
<evidence type="ECO:0000313" key="11">
    <source>
        <dbReference type="EMBL" id="MFC3122634.1"/>
    </source>
</evidence>
<evidence type="ECO:0000256" key="9">
    <source>
        <dbReference type="ARBA" id="ARBA00023136"/>
    </source>
</evidence>
<protein>
    <recommendedName>
        <fullName evidence="3">Type II secretion system protein J</fullName>
    </recommendedName>
</protein>
<keyword evidence="12" id="KW-1185">Reference proteome</keyword>
<accession>A0ABV7FTE3</accession>
<dbReference type="Gene3D" id="3.10.610.10">
    <property type="entry name" value="GSPII I/J protein-like"/>
    <property type="match status" value="1"/>
</dbReference>
<dbReference type="InterPro" id="IPR045584">
    <property type="entry name" value="Pilin-like"/>
</dbReference>
<gene>
    <name evidence="11" type="primary">gspJ</name>
    <name evidence="11" type="ORF">ACFOHL_13495</name>
</gene>
<dbReference type="SUPFAM" id="SSF54523">
    <property type="entry name" value="Pili subunits"/>
    <property type="match status" value="1"/>
</dbReference>
<evidence type="ECO:0000256" key="10">
    <source>
        <dbReference type="SAM" id="Phobius"/>
    </source>
</evidence>
<dbReference type="NCBIfam" id="TIGR01711">
    <property type="entry name" value="gspJ"/>
    <property type="match status" value="1"/>
</dbReference>
<evidence type="ECO:0000256" key="7">
    <source>
        <dbReference type="ARBA" id="ARBA00022692"/>
    </source>
</evidence>
<dbReference type="PANTHER" id="PTHR39583">
    <property type="entry name" value="TYPE II SECRETION SYSTEM PROTEIN J-RELATED"/>
    <property type="match status" value="1"/>
</dbReference>
<organism evidence="11 12">
    <name type="scientific">Agaribacter flavus</name>
    <dbReference type="NCBI Taxonomy" id="1902781"/>
    <lineage>
        <taxon>Bacteria</taxon>
        <taxon>Pseudomonadati</taxon>
        <taxon>Pseudomonadota</taxon>
        <taxon>Gammaproteobacteria</taxon>
        <taxon>Alteromonadales</taxon>
        <taxon>Alteromonadaceae</taxon>
        <taxon>Agaribacter</taxon>
    </lineage>
</organism>
<keyword evidence="4" id="KW-1003">Cell membrane</keyword>
<dbReference type="PANTHER" id="PTHR39583:SF2">
    <property type="entry name" value="TYPE II SECRETION SYSTEM PROTEIN J"/>
    <property type="match status" value="1"/>
</dbReference>
<evidence type="ECO:0000256" key="5">
    <source>
        <dbReference type="ARBA" id="ARBA00022481"/>
    </source>
</evidence>
<dbReference type="Pfam" id="PF11612">
    <property type="entry name" value="T2SSJ"/>
    <property type="match status" value="1"/>
</dbReference>
<keyword evidence="8 10" id="KW-1133">Transmembrane helix</keyword>
<evidence type="ECO:0000256" key="1">
    <source>
        <dbReference type="ARBA" id="ARBA00004377"/>
    </source>
</evidence>
<dbReference type="Proteomes" id="UP001595478">
    <property type="component" value="Unassembled WGS sequence"/>
</dbReference>
<dbReference type="PROSITE" id="PS00409">
    <property type="entry name" value="PROKAR_NTER_METHYL"/>
    <property type="match status" value="1"/>
</dbReference>
<sequence length="211" mass="23697">MIGKHTSRTKPSVARGFTLIELIIAIAIFSFVALAAGAVFTTVKNSNDTSSAALKDLQDIQRAMLVMERDFLQMVARSPKIPGEETTYVIRGGNFEFESDEDAIAFVRNGWHNPQLMLPRSTLQAVIYRLQDKQLQRLHTNHVDSVIGTEPKVRNLYSGISDFQIEAAFEYSNNELEFVEDIEKDSLPIAIKISLETEAYGTVERLFQVTP</sequence>
<dbReference type="InterPro" id="IPR012902">
    <property type="entry name" value="N_methyl_site"/>
</dbReference>
<proteinExistence type="inferred from homology"/>
<evidence type="ECO:0000256" key="2">
    <source>
        <dbReference type="ARBA" id="ARBA00011084"/>
    </source>
</evidence>